<dbReference type="OrthoDB" id="7596694at2"/>
<keyword evidence="3" id="KW-1185">Reference proteome</keyword>
<evidence type="ECO:0000313" key="2">
    <source>
        <dbReference type="EMBL" id="SDY95202.1"/>
    </source>
</evidence>
<sequence>MDFHNEVRVGQHIYGVTAKGEPASEDQPATVAVEFTGADADGRVVAEGNLLITIDGLVDANAFLAQTLDGLAALHAPWATGRGRSRPRPPNAGRPWTEADGERLRERWLSSVGETASRLIGELGEEFGRTRGAVRAQLPRLGCDPDVPGRVLAAA</sequence>
<protein>
    <submittedName>
        <fullName evidence="2">Uncharacterized protein</fullName>
    </submittedName>
</protein>
<dbReference type="AlphaFoldDB" id="A0A1H3P269"/>
<dbReference type="Proteomes" id="UP000199529">
    <property type="component" value="Unassembled WGS sequence"/>
</dbReference>
<proteinExistence type="predicted"/>
<organism evidence="2 3">
    <name type="scientific">Saccharopolyspora shandongensis</name>
    <dbReference type="NCBI Taxonomy" id="418495"/>
    <lineage>
        <taxon>Bacteria</taxon>
        <taxon>Bacillati</taxon>
        <taxon>Actinomycetota</taxon>
        <taxon>Actinomycetes</taxon>
        <taxon>Pseudonocardiales</taxon>
        <taxon>Pseudonocardiaceae</taxon>
        <taxon>Saccharopolyspora</taxon>
    </lineage>
</organism>
<feature type="region of interest" description="Disordered" evidence="1">
    <location>
        <begin position="79"/>
        <end position="99"/>
    </location>
</feature>
<gene>
    <name evidence="2" type="ORF">SAMN05216215_104047</name>
</gene>
<evidence type="ECO:0000256" key="1">
    <source>
        <dbReference type="SAM" id="MobiDB-lite"/>
    </source>
</evidence>
<evidence type="ECO:0000313" key="3">
    <source>
        <dbReference type="Proteomes" id="UP000199529"/>
    </source>
</evidence>
<name>A0A1H3P269_9PSEU</name>
<reference evidence="3" key="1">
    <citation type="submission" date="2016-10" db="EMBL/GenBank/DDBJ databases">
        <authorList>
            <person name="Varghese N."/>
            <person name="Submissions S."/>
        </authorList>
    </citation>
    <scope>NUCLEOTIDE SEQUENCE [LARGE SCALE GENOMIC DNA]</scope>
    <source>
        <strain evidence="3">CGMCC 4.3530</strain>
    </source>
</reference>
<dbReference type="RefSeq" id="WP_093272964.1">
    <property type="nucleotide sequence ID" value="NZ_FNOK01000040.1"/>
</dbReference>
<dbReference type="EMBL" id="FNOK01000040">
    <property type="protein sequence ID" value="SDY95202.1"/>
    <property type="molecule type" value="Genomic_DNA"/>
</dbReference>
<accession>A0A1H3P269</accession>